<feature type="transmembrane region" description="Helical" evidence="1">
    <location>
        <begin position="49"/>
        <end position="68"/>
    </location>
</feature>
<protein>
    <submittedName>
        <fullName evidence="2">Uncharacterized protein</fullName>
    </submittedName>
</protein>
<proteinExistence type="predicted"/>
<evidence type="ECO:0000256" key="1">
    <source>
        <dbReference type="SAM" id="Phobius"/>
    </source>
</evidence>
<sequence>MEKAKIGISVGLLGAIMFFMGTINILGAIVIAGYILIKEENAWLKKAAVKMLIVVATFGVLLTCMGLVDDVVDVINVVINWFTYKSIKLPLGIDNIYRYVCYFCQDALLVLLGFKALSMGTVKLGFFDKIINKHM</sequence>
<dbReference type="EMBL" id="FRCP01000006">
    <property type="protein sequence ID" value="SHM09039.1"/>
    <property type="molecule type" value="Genomic_DNA"/>
</dbReference>
<gene>
    <name evidence="2" type="ORF">SAMN02746066_00716</name>
</gene>
<organism evidence="2 3">
    <name type="scientific">Anaerosporobacter mobilis DSM 15930</name>
    <dbReference type="NCBI Taxonomy" id="1120996"/>
    <lineage>
        <taxon>Bacteria</taxon>
        <taxon>Bacillati</taxon>
        <taxon>Bacillota</taxon>
        <taxon>Clostridia</taxon>
        <taxon>Lachnospirales</taxon>
        <taxon>Lachnospiraceae</taxon>
        <taxon>Anaerosporobacter</taxon>
    </lineage>
</organism>
<evidence type="ECO:0000313" key="3">
    <source>
        <dbReference type="Proteomes" id="UP000184038"/>
    </source>
</evidence>
<dbReference type="OrthoDB" id="2679375at2"/>
<dbReference type="Proteomes" id="UP000184038">
    <property type="component" value="Unassembled WGS sequence"/>
</dbReference>
<accession>A0A1M7FZF1</accession>
<reference evidence="2 3" key="1">
    <citation type="submission" date="2016-11" db="EMBL/GenBank/DDBJ databases">
        <authorList>
            <person name="Jaros S."/>
            <person name="Januszkiewicz K."/>
            <person name="Wedrychowicz H."/>
        </authorList>
    </citation>
    <scope>NUCLEOTIDE SEQUENCE [LARGE SCALE GENOMIC DNA]</scope>
    <source>
        <strain evidence="2 3">DSM 15930</strain>
    </source>
</reference>
<keyword evidence="1" id="KW-1133">Transmembrane helix</keyword>
<feature type="transmembrane region" description="Helical" evidence="1">
    <location>
        <begin position="6"/>
        <end position="37"/>
    </location>
</feature>
<evidence type="ECO:0000313" key="2">
    <source>
        <dbReference type="EMBL" id="SHM09039.1"/>
    </source>
</evidence>
<keyword evidence="1" id="KW-0472">Membrane</keyword>
<dbReference type="RefSeq" id="WP_073282938.1">
    <property type="nucleotide sequence ID" value="NZ_FRCP01000006.1"/>
</dbReference>
<keyword evidence="1" id="KW-0812">Transmembrane</keyword>
<name>A0A1M7FZF1_9FIRM</name>
<dbReference type="STRING" id="1120996.SAMN02746066_00716"/>
<dbReference type="AlphaFoldDB" id="A0A1M7FZF1"/>
<keyword evidence="3" id="KW-1185">Reference proteome</keyword>